<feature type="compositionally biased region" description="Polar residues" evidence="1">
    <location>
        <begin position="376"/>
        <end position="389"/>
    </location>
</feature>
<evidence type="ECO:0000313" key="2">
    <source>
        <dbReference type="EMBL" id="KAJ8873810.1"/>
    </source>
</evidence>
<sequence length="522" mass="57648">MNSPIFAPSTNMRIAGTHAVGDTSWNRSRLQEQNDAWRTMPKLCIVDREAKEFFKSCFRTARRRLPSATLFKAHLSHTHFLPAHRGLRPDGPPAVWSHGSGCTQTDVQAVITGVLGRPWGHGSASREPVAVWLRADRYRRREHSQRPPAAVKRSHQCRHGAATTSYLHPVPQTWRHFLQQINIQPFGSYSGANTRVADGRTTPLSVLRVEAMRQVVNEKKSALELTTGGCEVSSAGDKLHVLRSLSSTGNGRRRLVEGQLIWEGIGEHAGPPPLNYLHTDWLARNYPSCARREATWGREIDNDRFSWPLNGRGASGSRVGGNTTVLKLTWDECVEEGWECSTCKKPVAQPHQRTREQTSGAPITVAVIDRPPQAPGETNGTKSSSLTNPASSCSTTIVARVSSDIVLYAWSSPALCIVLLAQHLRVTVWVPPDPSPVLVYSTSLGFPIPMENAMTIANNWNILVTPANQSEKGAEVLVLQACEAGRSHEVKENIWAQLTPRLEVQKHPGKDVAKKYHIPQAI</sequence>
<keyword evidence="3" id="KW-1185">Reference proteome</keyword>
<accession>A0ABQ9GP59</accession>
<comment type="caution">
    <text evidence="2">The sequence shown here is derived from an EMBL/GenBank/DDBJ whole genome shotgun (WGS) entry which is preliminary data.</text>
</comment>
<name>A0ABQ9GP59_9NEOP</name>
<reference evidence="2 3" key="1">
    <citation type="submission" date="2023-02" db="EMBL/GenBank/DDBJ databases">
        <title>LHISI_Scaffold_Assembly.</title>
        <authorList>
            <person name="Stuart O.P."/>
            <person name="Cleave R."/>
            <person name="Magrath M.J.L."/>
            <person name="Mikheyev A.S."/>
        </authorList>
    </citation>
    <scope>NUCLEOTIDE SEQUENCE [LARGE SCALE GENOMIC DNA]</scope>
    <source>
        <strain evidence="2">Daus_M_001</strain>
        <tissue evidence="2">Leg muscle</tissue>
    </source>
</reference>
<feature type="region of interest" description="Disordered" evidence="1">
    <location>
        <begin position="370"/>
        <end position="389"/>
    </location>
</feature>
<protein>
    <submittedName>
        <fullName evidence="2">Uncharacterized protein</fullName>
    </submittedName>
</protein>
<dbReference type="Proteomes" id="UP001159363">
    <property type="component" value="Chromosome 9"/>
</dbReference>
<organism evidence="2 3">
    <name type="scientific">Dryococelus australis</name>
    <dbReference type="NCBI Taxonomy" id="614101"/>
    <lineage>
        <taxon>Eukaryota</taxon>
        <taxon>Metazoa</taxon>
        <taxon>Ecdysozoa</taxon>
        <taxon>Arthropoda</taxon>
        <taxon>Hexapoda</taxon>
        <taxon>Insecta</taxon>
        <taxon>Pterygota</taxon>
        <taxon>Neoptera</taxon>
        <taxon>Polyneoptera</taxon>
        <taxon>Phasmatodea</taxon>
        <taxon>Verophasmatodea</taxon>
        <taxon>Anareolatae</taxon>
        <taxon>Phasmatidae</taxon>
        <taxon>Eurycanthinae</taxon>
        <taxon>Dryococelus</taxon>
    </lineage>
</organism>
<evidence type="ECO:0000256" key="1">
    <source>
        <dbReference type="SAM" id="MobiDB-lite"/>
    </source>
</evidence>
<proteinExistence type="predicted"/>
<dbReference type="EMBL" id="JARBHB010000010">
    <property type="protein sequence ID" value="KAJ8873810.1"/>
    <property type="molecule type" value="Genomic_DNA"/>
</dbReference>
<gene>
    <name evidence="2" type="ORF">PR048_024645</name>
</gene>
<evidence type="ECO:0000313" key="3">
    <source>
        <dbReference type="Proteomes" id="UP001159363"/>
    </source>
</evidence>